<keyword evidence="1" id="KW-1015">Disulfide bond</keyword>
<reference evidence="4 5" key="1">
    <citation type="submission" date="2015-08" db="EMBL/GenBank/DDBJ databases">
        <title>The genome of the Asian arowana (Scleropages formosus).</title>
        <authorList>
            <person name="Tan M.H."/>
            <person name="Gan H.M."/>
            <person name="Croft L.J."/>
            <person name="Austin C.M."/>
        </authorList>
    </citation>
    <scope>NUCLEOTIDE SEQUENCE [LARGE SCALE GENOMIC DNA]</scope>
    <source>
        <strain evidence="4">Aro1</strain>
    </source>
</reference>
<accession>A0A0N8JWU5</accession>
<dbReference type="Pfam" id="PF01562">
    <property type="entry name" value="Pep_M12B_propep"/>
    <property type="match status" value="1"/>
</dbReference>
<protein>
    <submittedName>
        <fullName evidence="4">A disintegrin and metalloproteinase with thrombospondin motifs 2-like</fullName>
    </submittedName>
</protein>
<feature type="compositionally biased region" description="Basic and acidic residues" evidence="2">
    <location>
        <begin position="45"/>
        <end position="57"/>
    </location>
</feature>
<proteinExistence type="predicted"/>
<feature type="region of interest" description="Disordered" evidence="2">
    <location>
        <begin position="37"/>
        <end position="57"/>
    </location>
</feature>
<dbReference type="GO" id="GO:0007229">
    <property type="term" value="P:integrin-mediated signaling pathway"/>
    <property type="evidence" value="ECO:0007669"/>
    <property type="project" value="UniProtKB-KW"/>
</dbReference>
<dbReference type="Proteomes" id="UP000034805">
    <property type="component" value="Unassembled WGS sequence"/>
</dbReference>
<gene>
    <name evidence="4" type="ORF">Z043_119940</name>
</gene>
<name>A0A0N8JWU5_SCLFO</name>
<dbReference type="InterPro" id="IPR002870">
    <property type="entry name" value="Peptidase_M12B_N"/>
</dbReference>
<organism evidence="4 5">
    <name type="scientific">Scleropages formosus</name>
    <name type="common">Asian bonytongue</name>
    <name type="synonym">Osteoglossum formosum</name>
    <dbReference type="NCBI Taxonomy" id="113540"/>
    <lineage>
        <taxon>Eukaryota</taxon>
        <taxon>Metazoa</taxon>
        <taxon>Chordata</taxon>
        <taxon>Craniata</taxon>
        <taxon>Vertebrata</taxon>
        <taxon>Euteleostomi</taxon>
        <taxon>Actinopterygii</taxon>
        <taxon>Neopterygii</taxon>
        <taxon>Teleostei</taxon>
        <taxon>Osteoglossocephala</taxon>
        <taxon>Osteoglossomorpha</taxon>
        <taxon>Osteoglossiformes</taxon>
        <taxon>Osteoglossidae</taxon>
        <taxon>Scleropages</taxon>
    </lineage>
</organism>
<comment type="caution">
    <text evidence="4">The sequence shown here is derived from an EMBL/GenBank/DDBJ whole genome shotgun (WGS) entry which is preliminary data.</text>
</comment>
<feature type="domain" description="Peptidase M12B propeptide" evidence="3">
    <location>
        <begin position="14"/>
        <end position="123"/>
    </location>
</feature>
<keyword evidence="4" id="KW-0401">Integrin</keyword>
<dbReference type="AlphaFoldDB" id="A0A0N8JWU5"/>
<evidence type="ECO:0000256" key="2">
    <source>
        <dbReference type="SAM" id="MobiDB-lite"/>
    </source>
</evidence>
<evidence type="ECO:0000313" key="4">
    <source>
        <dbReference type="EMBL" id="KPP61913.1"/>
    </source>
</evidence>
<evidence type="ECO:0000256" key="1">
    <source>
        <dbReference type="ARBA" id="ARBA00023157"/>
    </source>
</evidence>
<sequence length="147" mass="16505">MCHSLREVVKEYHLVTPVSTDAEGRFLSHGVSADWTPGPQHVRSRREAAERADHADRADRADHAARLRDVAFYNVTVFGRELHLRLRLNSRLVAPGARVEWWEENSTRSEPLLADCLYVGDVTDMQGTSVAISNCDGLLISPAQDER</sequence>
<evidence type="ECO:0000313" key="5">
    <source>
        <dbReference type="Proteomes" id="UP000034805"/>
    </source>
</evidence>
<dbReference type="EMBL" id="JARO02009174">
    <property type="protein sequence ID" value="KPP61913.1"/>
    <property type="molecule type" value="Genomic_DNA"/>
</dbReference>
<evidence type="ECO:0000259" key="3">
    <source>
        <dbReference type="Pfam" id="PF01562"/>
    </source>
</evidence>